<comment type="caution">
    <text evidence="1">The sequence shown here is derived from an EMBL/GenBank/DDBJ whole genome shotgun (WGS) entry which is preliminary data.</text>
</comment>
<name>A0A235EL43_9BURK</name>
<dbReference type="Proteomes" id="UP000215441">
    <property type="component" value="Unassembled WGS sequence"/>
</dbReference>
<keyword evidence="2" id="KW-1185">Reference proteome</keyword>
<organism evidence="1 2">
    <name type="scientific">Acidovorax kalamii</name>
    <dbReference type="NCBI Taxonomy" id="2004485"/>
    <lineage>
        <taxon>Bacteria</taxon>
        <taxon>Pseudomonadati</taxon>
        <taxon>Pseudomonadota</taxon>
        <taxon>Betaproteobacteria</taxon>
        <taxon>Burkholderiales</taxon>
        <taxon>Comamonadaceae</taxon>
        <taxon>Acidovorax</taxon>
    </lineage>
</organism>
<dbReference type="AlphaFoldDB" id="A0A235EL43"/>
<dbReference type="EMBL" id="NOIG01000010">
    <property type="protein sequence ID" value="OYD49185.1"/>
    <property type="molecule type" value="Genomic_DNA"/>
</dbReference>
<protein>
    <submittedName>
        <fullName evidence="1">Uncharacterized protein</fullName>
    </submittedName>
</protein>
<sequence length="87" mass="9575">MSTIGQERTFTMKEFSCGAIGAIQNSTKPGHMVRVDDDSANSGGFLILEWWEGSTGPNGNGAFDSWVDNELAVSKFLQETGWCIVWR</sequence>
<evidence type="ECO:0000313" key="2">
    <source>
        <dbReference type="Proteomes" id="UP000215441"/>
    </source>
</evidence>
<evidence type="ECO:0000313" key="1">
    <source>
        <dbReference type="EMBL" id="OYD49185.1"/>
    </source>
</evidence>
<proteinExistence type="predicted"/>
<reference evidence="1 2" key="1">
    <citation type="submission" date="2017-07" db="EMBL/GenBank/DDBJ databases">
        <title>Acidovorax KNDSW TSA 6 genome sequence and assembly.</title>
        <authorList>
            <person name="Mayilraj S."/>
        </authorList>
    </citation>
    <scope>NUCLEOTIDE SEQUENCE [LARGE SCALE GENOMIC DNA]</scope>
    <source>
        <strain evidence="1 2">KNDSW-TSA6</strain>
    </source>
</reference>
<gene>
    <name evidence="1" type="ORF">CBY09_16130</name>
</gene>
<accession>A0A235EL43</accession>